<evidence type="ECO:0000313" key="2">
    <source>
        <dbReference type="Proteomes" id="UP000237271"/>
    </source>
</evidence>
<dbReference type="EMBL" id="NCKW01015587">
    <property type="protein sequence ID" value="POM62383.1"/>
    <property type="molecule type" value="Genomic_DNA"/>
</dbReference>
<keyword evidence="2" id="KW-1185">Reference proteome</keyword>
<organism evidence="1 2">
    <name type="scientific">Phytophthora palmivora</name>
    <dbReference type="NCBI Taxonomy" id="4796"/>
    <lineage>
        <taxon>Eukaryota</taxon>
        <taxon>Sar</taxon>
        <taxon>Stramenopiles</taxon>
        <taxon>Oomycota</taxon>
        <taxon>Peronosporomycetes</taxon>
        <taxon>Peronosporales</taxon>
        <taxon>Peronosporaceae</taxon>
        <taxon>Phytophthora</taxon>
    </lineage>
</organism>
<dbReference type="PANTHER" id="PTHR40866">
    <property type="entry name" value="BED-TYPE DOMAIN-CONTAINING PROTEIN"/>
    <property type="match status" value="1"/>
</dbReference>
<sequence>MVIYITRLVLLVEARICEMIPEHYGIMFDGWSDGITHYIGVITTFMGNGVYREVLLGCSPPLNEKQYTAAERYALLEPAALDDIDNVQRADSERIRSIMPTLADFRSVMTDLQKTRQHIGDVHGIFQGLTEDYPELKDYITADANISHSPLFESAVVKILDGKKESLTSEERALVKRFVIS</sequence>
<dbReference type="Proteomes" id="UP000237271">
    <property type="component" value="Unassembled WGS sequence"/>
</dbReference>
<reference evidence="1 2" key="1">
    <citation type="journal article" date="2017" name="Genome Biol. Evol.">
        <title>Phytophthora megakarya and P. palmivora, closely related causal agents of cacao black pod rot, underwent increases in genome sizes and gene numbers by different mechanisms.</title>
        <authorList>
            <person name="Ali S.S."/>
            <person name="Shao J."/>
            <person name="Lary D.J."/>
            <person name="Kronmiller B."/>
            <person name="Shen D."/>
            <person name="Strem M.D."/>
            <person name="Amoako-Attah I."/>
            <person name="Akrofi A.Y."/>
            <person name="Begoude B.A."/>
            <person name="Ten Hoopen G.M."/>
            <person name="Coulibaly K."/>
            <person name="Kebe B.I."/>
            <person name="Melnick R.L."/>
            <person name="Guiltinan M.J."/>
            <person name="Tyler B.M."/>
            <person name="Meinhardt L.W."/>
            <person name="Bailey B.A."/>
        </authorList>
    </citation>
    <scope>NUCLEOTIDE SEQUENCE [LARGE SCALE GENOMIC DNA]</scope>
    <source>
        <strain evidence="2">sbr112.9</strain>
    </source>
</reference>
<accession>A0A2P4X9Z6</accession>
<protein>
    <submittedName>
        <fullName evidence="1">Uncharacterized protein</fullName>
    </submittedName>
</protein>
<dbReference type="PANTHER" id="PTHR40866:SF1">
    <property type="entry name" value="BED-TYPE DOMAIN-CONTAINING PROTEIN"/>
    <property type="match status" value="1"/>
</dbReference>
<dbReference type="OrthoDB" id="125086at2759"/>
<evidence type="ECO:0000313" key="1">
    <source>
        <dbReference type="EMBL" id="POM62383.1"/>
    </source>
</evidence>
<dbReference type="AlphaFoldDB" id="A0A2P4X9Z6"/>
<gene>
    <name evidence="1" type="ORF">PHPALM_28470</name>
</gene>
<comment type="caution">
    <text evidence="1">The sequence shown here is derived from an EMBL/GenBank/DDBJ whole genome shotgun (WGS) entry which is preliminary data.</text>
</comment>
<name>A0A2P4X9Z6_9STRA</name>
<proteinExistence type="predicted"/>